<dbReference type="Proteomes" id="UP000640274">
    <property type="component" value="Unassembled WGS sequence"/>
</dbReference>
<dbReference type="GO" id="GO:0030288">
    <property type="term" value="C:outer membrane-bounded periplasmic space"/>
    <property type="evidence" value="ECO:0007669"/>
    <property type="project" value="TreeGrafter"/>
</dbReference>
<accession>A0A934ML06</accession>
<evidence type="ECO:0000256" key="2">
    <source>
        <dbReference type="ARBA" id="ARBA00007639"/>
    </source>
</evidence>
<proteinExistence type="inferred from homology"/>
<evidence type="ECO:0000313" key="5">
    <source>
        <dbReference type="Proteomes" id="UP000640274"/>
    </source>
</evidence>
<dbReference type="GO" id="GO:0030246">
    <property type="term" value="F:carbohydrate binding"/>
    <property type="evidence" value="ECO:0007669"/>
    <property type="project" value="TreeGrafter"/>
</dbReference>
<comment type="similarity">
    <text evidence="2">Belongs to the bacterial solute-binding protein 2 family.</text>
</comment>
<dbReference type="InterPro" id="IPR050555">
    <property type="entry name" value="Bact_Solute-Bind_Prot2"/>
</dbReference>
<dbReference type="PANTHER" id="PTHR30036">
    <property type="entry name" value="D-XYLOSE-BINDING PERIPLASMIC PROTEIN"/>
    <property type="match status" value="1"/>
</dbReference>
<comment type="caution">
    <text evidence="4">The sequence shown here is derived from an EMBL/GenBank/DDBJ whole genome shotgun (WGS) entry which is preliminary data.</text>
</comment>
<evidence type="ECO:0000259" key="3">
    <source>
        <dbReference type="Pfam" id="PF13407"/>
    </source>
</evidence>
<protein>
    <submittedName>
        <fullName evidence="4">Substrate-binding domain-containing protein</fullName>
    </submittedName>
</protein>
<comment type="subcellular location">
    <subcellularLocation>
        <location evidence="1">Cell envelope</location>
    </subcellularLocation>
</comment>
<dbReference type="AlphaFoldDB" id="A0A934ML06"/>
<dbReference type="SUPFAM" id="SSF53822">
    <property type="entry name" value="Periplasmic binding protein-like I"/>
    <property type="match status" value="1"/>
</dbReference>
<dbReference type="EMBL" id="JAELUP010000037">
    <property type="protein sequence ID" value="MBJ6361645.1"/>
    <property type="molecule type" value="Genomic_DNA"/>
</dbReference>
<keyword evidence="5" id="KW-1185">Reference proteome</keyword>
<organism evidence="4 5">
    <name type="scientific">Paenibacillus roseus</name>
    <dbReference type="NCBI Taxonomy" id="2798579"/>
    <lineage>
        <taxon>Bacteria</taxon>
        <taxon>Bacillati</taxon>
        <taxon>Bacillota</taxon>
        <taxon>Bacilli</taxon>
        <taxon>Bacillales</taxon>
        <taxon>Paenibacillaceae</taxon>
        <taxon>Paenibacillus</taxon>
    </lineage>
</organism>
<dbReference type="Gene3D" id="3.40.50.2300">
    <property type="match status" value="2"/>
</dbReference>
<name>A0A934ML06_9BACL</name>
<dbReference type="InterPro" id="IPR028082">
    <property type="entry name" value="Peripla_BP_I"/>
</dbReference>
<dbReference type="PANTHER" id="PTHR30036:SF7">
    <property type="entry name" value="ABC TRANSPORTER PERIPLASMIC-BINDING PROTEIN YPHF"/>
    <property type="match status" value="1"/>
</dbReference>
<dbReference type="InterPro" id="IPR025997">
    <property type="entry name" value="SBP_2_dom"/>
</dbReference>
<reference evidence="4" key="1">
    <citation type="submission" date="2020-12" db="EMBL/GenBank/DDBJ databases">
        <authorList>
            <person name="Huq M.A."/>
        </authorList>
    </citation>
    <scope>NUCLEOTIDE SEQUENCE</scope>
    <source>
        <strain evidence="4">MAHUQ-46</strain>
    </source>
</reference>
<dbReference type="Pfam" id="PF13407">
    <property type="entry name" value="Peripla_BP_4"/>
    <property type="match status" value="1"/>
</dbReference>
<feature type="domain" description="Periplasmic binding protein" evidence="3">
    <location>
        <begin position="52"/>
        <end position="314"/>
    </location>
</feature>
<dbReference type="PROSITE" id="PS51257">
    <property type="entry name" value="PROKAR_LIPOPROTEIN"/>
    <property type="match status" value="1"/>
</dbReference>
<evidence type="ECO:0000256" key="1">
    <source>
        <dbReference type="ARBA" id="ARBA00004196"/>
    </source>
</evidence>
<evidence type="ECO:0000313" key="4">
    <source>
        <dbReference type="EMBL" id="MBJ6361645.1"/>
    </source>
</evidence>
<gene>
    <name evidence="4" type="ORF">JFN88_10100</name>
</gene>
<dbReference type="RefSeq" id="WP_199019199.1">
    <property type="nucleotide sequence ID" value="NZ_JAELUP010000037.1"/>
</dbReference>
<sequence length="346" mass="39266">MRFSPIILLIVWFISGCESDSNKIVMNLSAPTAETNHVNPTNTDTKPKDMIISYIPKSLDNPVFLETKDEAERISRQYGVKMEWMAPMNTQTAGQEKIMESLIRRKVDGIVVSCIDSDRLSPHIDRAIDAGIKVATFDSDCPNSKRLFYVGTNNYEIGKASAYRMLNTLEANGKMDKPLKALIMTGDKESLNLNERLRGFQDVLNAAVTVDYQAVLECMDDLTLAGELLETYIRTNDDIDLFFSTGGWPLLVPVDALPEYRKWREKGGLAVVVDTFYPMVLAAKEGMADHLIGQEFTMMGRWSMEHMVEAIRGKRMTQTEYFTNIEYADQSNFDKLLLIKEPWEIK</sequence>